<dbReference type="SFLD" id="SFLDG01140">
    <property type="entry name" value="C2.B:_Phosphomannomutase_and_P"/>
    <property type="match status" value="1"/>
</dbReference>
<dbReference type="GO" id="GO:0000287">
    <property type="term" value="F:magnesium ion binding"/>
    <property type="evidence" value="ECO:0007669"/>
    <property type="project" value="TreeGrafter"/>
</dbReference>
<dbReference type="NCBIfam" id="TIGR01484">
    <property type="entry name" value="HAD-SF-IIB"/>
    <property type="match status" value="1"/>
</dbReference>
<dbReference type="SFLD" id="SFLDS00003">
    <property type="entry name" value="Haloacid_Dehalogenase"/>
    <property type="match status" value="1"/>
</dbReference>
<dbReference type="PANTHER" id="PTHR10000:SF25">
    <property type="entry name" value="PHOSPHATASE YKRA-RELATED"/>
    <property type="match status" value="1"/>
</dbReference>
<proteinExistence type="predicted"/>
<reference evidence="1 2" key="1">
    <citation type="submission" date="2016-10" db="EMBL/GenBank/DDBJ databases">
        <authorList>
            <person name="de Groot N.N."/>
        </authorList>
    </citation>
    <scope>NUCLEOTIDE SEQUENCE [LARGE SCALE GENOMIC DNA]</scope>
    <source>
        <strain evidence="1 2">DSM 18978</strain>
    </source>
</reference>
<organism evidence="1 2">
    <name type="scientific">Alkaliphilus peptidifermentans DSM 18978</name>
    <dbReference type="NCBI Taxonomy" id="1120976"/>
    <lineage>
        <taxon>Bacteria</taxon>
        <taxon>Bacillati</taxon>
        <taxon>Bacillota</taxon>
        <taxon>Clostridia</taxon>
        <taxon>Peptostreptococcales</taxon>
        <taxon>Natronincolaceae</taxon>
        <taxon>Alkaliphilus</taxon>
    </lineage>
</organism>
<dbReference type="NCBIfam" id="TIGR00099">
    <property type="entry name" value="Cof-subfamily"/>
    <property type="match status" value="1"/>
</dbReference>
<dbReference type="InterPro" id="IPR036412">
    <property type="entry name" value="HAD-like_sf"/>
</dbReference>
<dbReference type="Proteomes" id="UP000198636">
    <property type="component" value="Unassembled WGS sequence"/>
</dbReference>
<dbReference type="PROSITE" id="PS01229">
    <property type="entry name" value="COF_2"/>
    <property type="match status" value="1"/>
</dbReference>
<dbReference type="Pfam" id="PF08282">
    <property type="entry name" value="Hydrolase_3"/>
    <property type="match status" value="1"/>
</dbReference>
<dbReference type="PANTHER" id="PTHR10000">
    <property type="entry name" value="PHOSPHOSERINE PHOSPHATASE"/>
    <property type="match status" value="1"/>
</dbReference>
<dbReference type="GO" id="GO:0016791">
    <property type="term" value="F:phosphatase activity"/>
    <property type="evidence" value="ECO:0007669"/>
    <property type="project" value="TreeGrafter"/>
</dbReference>
<dbReference type="InterPro" id="IPR006379">
    <property type="entry name" value="HAD-SF_hydro_IIB"/>
</dbReference>
<dbReference type="OrthoDB" id="9810101at2"/>
<evidence type="ECO:0000313" key="1">
    <source>
        <dbReference type="EMBL" id="SCY31305.1"/>
    </source>
</evidence>
<evidence type="ECO:0008006" key="3">
    <source>
        <dbReference type="Google" id="ProtNLM"/>
    </source>
</evidence>
<sequence>MVKKAVFFDVDGTLIDYVGGMPSILESTKKAINEVKCKGHLAIIATGRPMSFLSDEILDIGFDAYITSNGAYIERNKKVIFSKKIDGATLRSTIDGFKSENAEFILEGQKKSYFSCLNSATVKDFLKNFSIPQDNITDKWDIDEVEANKMVVFTKDENQLNRFREKLKDNFIFMSHPGEASYDIYFKSCTKADGIKKLIAHLNIDIDNTYAFGDGMNDIEMLQMVKYGVAMGNANEELKCKAYYVTNDVFSHGIYNGLKVLKVI</sequence>
<dbReference type="InterPro" id="IPR000150">
    <property type="entry name" value="Cof"/>
</dbReference>
<keyword evidence="2" id="KW-1185">Reference proteome</keyword>
<dbReference type="STRING" id="1120976.SAMN03080606_01249"/>
<gene>
    <name evidence="1" type="ORF">SAMN03080606_01249</name>
</gene>
<name>A0A1G5EWB7_9FIRM</name>
<dbReference type="EMBL" id="FMUS01000006">
    <property type="protein sequence ID" value="SCY31305.1"/>
    <property type="molecule type" value="Genomic_DNA"/>
</dbReference>
<dbReference type="RefSeq" id="WP_091541232.1">
    <property type="nucleotide sequence ID" value="NZ_FMUS01000006.1"/>
</dbReference>
<dbReference type="GO" id="GO:0005829">
    <property type="term" value="C:cytosol"/>
    <property type="evidence" value="ECO:0007669"/>
    <property type="project" value="TreeGrafter"/>
</dbReference>
<dbReference type="Gene3D" id="3.40.50.1000">
    <property type="entry name" value="HAD superfamily/HAD-like"/>
    <property type="match status" value="1"/>
</dbReference>
<dbReference type="InterPro" id="IPR023214">
    <property type="entry name" value="HAD_sf"/>
</dbReference>
<dbReference type="AlphaFoldDB" id="A0A1G5EWB7"/>
<protein>
    <recommendedName>
        <fullName evidence="3">Cof subfamily of IIB subfamily of haloacid dehalogenase superfamily/HAD-superfamily hydrolase, subfamily IIB</fullName>
    </recommendedName>
</protein>
<evidence type="ECO:0000313" key="2">
    <source>
        <dbReference type="Proteomes" id="UP000198636"/>
    </source>
</evidence>
<dbReference type="SUPFAM" id="SSF56784">
    <property type="entry name" value="HAD-like"/>
    <property type="match status" value="1"/>
</dbReference>
<dbReference type="Gene3D" id="3.30.1240.10">
    <property type="match status" value="1"/>
</dbReference>
<accession>A0A1G5EWB7</accession>